<comment type="catalytic activity">
    <reaction evidence="1 8">
        <text>Hydrolysis of terminal non-reducing beta-D-galactose residues in beta-D-galactosides.</text>
        <dbReference type="EC" id="3.2.1.23"/>
    </reaction>
</comment>
<evidence type="ECO:0000256" key="3">
    <source>
        <dbReference type="ARBA" id="ARBA00012756"/>
    </source>
</evidence>
<dbReference type="SUPFAM" id="SSF49785">
    <property type="entry name" value="Galactose-binding domain-like"/>
    <property type="match status" value="2"/>
</dbReference>
<dbReference type="InterPro" id="IPR001944">
    <property type="entry name" value="Glycoside_Hdrlase_35"/>
</dbReference>
<organism evidence="11 12">
    <name type="scientific">Discina gigas</name>
    <dbReference type="NCBI Taxonomy" id="1032678"/>
    <lineage>
        <taxon>Eukaryota</taxon>
        <taxon>Fungi</taxon>
        <taxon>Dikarya</taxon>
        <taxon>Ascomycota</taxon>
        <taxon>Pezizomycotina</taxon>
        <taxon>Pezizomycetes</taxon>
        <taxon>Pezizales</taxon>
        <taxon>Discinaceae</taxon>
        <taxon>Discina</taxon>
    </lineage>
</organism>
<dbReference type="SUPFAM" id="SSF117100">
    <property type="entry name" value="Beta-galactosidase LacA, domain 3"/>
    <property type="match status" value="1"/>
</dbReference>
<accession>A0ABR3GAP1</accession>
<dbReference type="PANTHER" id="PTHR23421">
    <property type="entry name" value="BETA-GALACTOSIDASE RELATED"/>
    <property type="match status" value="1"/>
</dbReference>
<dbReference type="SUPFAM" id="SSF51011">
    <property type="entry name" value="Glycosyl hydrolase domain"/>
    <property type="match status" value="1"/>
</dbReference>
<feature type="domain" description="Beta-galactosidase" evidence="10">
    <location>
        <begin position="333"/>
        <end position="519"/>
    </location>
</feature>
<evidence type="ECO:0000256" key="5">
    <source>
        <dbReference type="ARBA" id="ARBA00022801"/>
    </source>
</evidence>
<dbReference type="InterPro" id="IPR008979">
    <property type="entry name" value="Galactose-bd-like_sf"/>
</dbReference>
<keyword evidence="12" id="KW-1185">Reference proteome</keyword>
<evidence type="ECO:0000256" key="9">
    <source>
        <dbReference type="RuleBase" id="RU003679"/>
    </source>
</evidence>
<evidence type="ECO:0000313" key="11">
    <source>
        <dbReference type="EMBL" id="KAL0632636.1"/>
    </source>
</evidence>
<dbReference type="InterPro" id="IPR025300">
    <property type="entry name" value="BetaGal_jelly_roll_dom"/>
</dbReference>
<dbReference type="InterPro" id="IPR036833">
    <property type="entry name" value="BetaGal_dom3_sf"/>
</dbReference>
<evidence type="ECO:0000256" key="6">
    <source>
        <dbReference type="ARBA" id="ARBA00023180"/>
    </source>
</evidence>
<dbReference type="Pfam" id="PF13364">
    <property type="entry name" value="BetaGal_ABD2"/>
    <property type="match status" value="2"/>
</dbReference>
<gene>
    <name evidence="11" type="ORF">Q9L58_008484</name>
</gene>
<dbReference type="InterPro" id="IPR018954">
    <property type="entry name" value="Betagal_dom2"/>
</dbReference>
<proteinExistence type="inferred from homology"/>
<dbReference type="Proteomes" id="UP001447188">
    <property type="component" value="Unassembled WGS sequence"/>
</dbReference>
<comment type="similarity">
    <text evidence="2 9">Belongs to the glycosyl hydrolase 35 family.</text>
</comment>
<protein>
    <recommendedName>
        <fullName evidence="3 8">Beta-galactosidase</fullName>
        <ecNumber evidence="3 8">3.2.1.23</ecNumber>
    </recommendedName>
</protein>
<keyword evidence="6" id="KW-0325">Glycoprotein</keyword>
<dbReference type="Gene3D" id="2.60.120.260">
    <property type="entry name" value="Galactose-binding domain-like"/>
    <property type="match status" value="2"/>
</dbReference>
<evidence type="ECO:0000256" key="1">
    <source>
        <dbReference type="ARBA" id="ARBA00001412"/>
    </source>
</evidence>
<dbReference type="SUPFAM" id="SSF51445">
    <property type="entry name" value="(Trans)glycosidases"/>
    <property type="match status" value="1"/>
</dbReference>
<dbReference type="InterPro" id="IPR025972">
    <property type="entry name" value="BetaGal_dom3"/>
</dbReference>
<dbReference type="Pfam" id="PF13363">
    <property type="entry name" value="BetaGal_dom3"/>
    <property type="match status" value="1"/>
</dbReference>
<keyword evidence="4" id="KW-0732">Signal</keyword>
<dbReference type="Pfam" id="PF01301">
    <property type="entry name" value="Glyco_hydro_35"/>
    <property type="match status" value="1"/>
</dbReference>
<evidence type="ECO:0000256" key="2">
    <source>
        <dbReference type="ARBA" id="ARBA00009809"/>
    </source>
</evidence>
<comment type="caution">
    <text evidence="11">The sequence shown here is derived from an EMBL/GenBank/DDBJ whole genome shotgun (WGS) entry which is preliminary data.</text>
</comment>
<dbReference type="Gene3D" id="2.102.20.10">
    <property type="entry name" value="Beta-galactosidase, domain 2"/>
    <property type="match status" value="1"/>
</dbReference>
<name>A0ABR3GAP1_9PEZI</name>
<dbReference type="EC" id="3.2.1.23" evidence="3 8"/>
<dbReference type="InterPro" id="IPR037110">
    <property type="entry name" value="Betagal_dom2_sf"/>
</dbReference>
<keyword evidence="7 8" id="KW-0326">Glycosidase</keyword>
<dbReference type="Gene3D" id="3.20.20.80">
    <property type="entry name" value="Glycosidases"/>
    <property type="match status" value="1"/>
</dbReference>
<dbReference type="InterPro" id="IPR019801">
    <property type="entry name" value="Glyco_hydro_35_CS"/>
</dbReference>
<dbReference type="InterPro" id="IPR031330">
    <property type="entry name" value="Gly_Hdrlase_35_cat"/>
</dbReference>
<evidence type="ECO:0000259" key="10">
    <source>
        <dbReference type="SMART" id="SM01029"/>
    </source>
</evidence>
<dbReference type="InterPro" id="IPR017853">
    <property type="entry name" value="GH"/>
</dbReference>
<evidence type="ECO:0000256" key="4">
    <source>
        <dbReference type="ARBA" id="ARBA00022729"/>
    </source>
</evidence>
<evidence type="ECO:0000256" key="7">
    <source>
        <dbReference type="ARBA" id="ARBA00023295"/>
    </source>
</evidence>
<dbReference type="PROSITE" id="PS01182">
    <property type="entry name" value="GLYCOSYL_HYDROL_F35"/>
    <property type="match status" value="1"/>
</dbReference>
<reference evidence="11 12" key="1">
    <citation type="submission" date="2024-02" db="EMBL/GenBank/DDBJ databases">
        <title>Discinaceae phylogenomics.</title>
        <authorList>
            <person name="Dirks A.C."/>
            <person name="James T.Y."/>
        </authorList>
    </citation>
    <scope>NUCLEOTIDE SEQUENCE [LARGE SCALE GENOMIC DNA]</scope>
    <source>
        <strain evidence="11 12">ACD0624</strain>
    </source>
</reference>
<evidence type="ECO:0000313" key="12">
    <source>
        <dbReference type="Proteomes" id="UP001447188"/>
    </source>
</evidence>
<dbReference type="Pfam" id="PF10435">
    <property type="entry name" value="BetaGal_dom2"/>
    <property type="match status" value="1"/>
</dbReference>
<sequence>MELGLALDRLPVTSLWLDVFEKIKALGFNAVSFYVHWGLVEYKKGDFNFDGIRSYTPFFEAARKAGIYLIARPGPYINAETSGGGFPGWGTRVQGAWRSENATYLEAMKEYVQKISEIIAPEQITEGGPVILLQPENEFSVGDQIPWPQSKYMEVLQDWFRDSGIVVPMISNDVWGGFANYLPESGEGQVDIYGYDGYPQGFDCANPYQWVDSKFPTDFYETHMNVAPKSPNSILEFQGGAFDPWGGPGYEACSVLLNHEFERVFYKNKMSFSTSIFNIYMTFGGTNWGGVAYPGVYTSYDYGSAIAETRLINREKYSELKLEANFLKVSPAYLTTVPQNLIPNTINGSFTTNSALAVTETKDVVGKKTVFWVVRHAAYNSLEKSSYKLTVSTSLGKLSIPQLGGSLTLDGRDSKVHVTDYEFGDKTILYSSGEIFTWKKFGSKHVLVLFGASGETHETAFAYKGGAPTIKVADKKSITKAQAKDGVLILNYVTTGQTVVEIGDDLLLFLVDRNTAYRFWVPDVPADKAFPGPAFSTKEAVIIKGTYLIRSVDIDGSTLKIRGDINATETIEIVAGDSVKKVQFNGDDLKVDKSSYGTLLGKLVYNKPNVALPALSKLKWKYADSLPEIGSNYDDSKWTSADKKDTTNPRALTTPQNLYSSEYGYHTGNLLWRGHFTATGKETSFNVTMIGGNAFGFSVWLGSDHLGSWYGYDSGSSGTKIFTFPTLKKGSKNIITILQDHQGLNGDWTAGSDEFKTPRGILYYEFKGSVDTIVSWKLTGNLGGETYIDRTRGPLNEGGLYAERQGWHYPGFDTGKWENRAPFEGIKTAGVGFFETEFDLNLPKDFDIPLSFKFANSTETPNFRAQIYVNGYQFGKYANNVGPQTEFPIPEGIINHQGKNTLGVSLWAMDKAGAKIGGLELVAAAFIQSGFGEVEASEQPRWKERKGAY</sequence>
<keyword evidence="5 8" id="KW-0378">Hydrolase</keyword>
<evidence type="ECO:0000256" key="8">
    <source>
        <dbReference type="RuleBase" id="RU000675"/>
    </source>
</evidence>
<dbReference type="PRINTS" id="PR00742">
    <property type="entry name" value="GLHYDRLASE35"/>
</dbReference>
<dbReference type="SMART" id="SM01029">
    <property type="entry name" value="BetaGal_dom2"/>
    <property type="match status" value="1"/>
</dbReference>
<dbReference type="EMBL" id="JBBBZM010000159">
    <property type="protein sequence ID" value="KAL0632636.1"/>
    <property type="molecule type" value="Genomic_DNA"/>
</dbReference>
<dbReference type="Gene3D" id="2.60.390.10">
    <property type="entry name" value="Beta-galactosidase, domain 3"/>
    <property type="match status" value="1"/>
</dbReference>